<dbReference type="PANTHER" id="PTHR31121">
    <property type="entry name" value="ALPHA-1,2 MANNOSYLTRANSFERASE KTR1"/>
    <property type="match status" value="1"/>
</dbReference>
<feature type="domain" description="Rab-GAP TBC" evidence="5">
    <location>
        <begin position="792"/>
        <end position="996"/>
    </location>
</feature>
<feature type="compositionally biased region" description="Polar residues" evidence="4">
    <location>
        <begin position="355"/>
        <end position="368"/>
    </location>
</feature>
<sequence length="1097" mass="123642">MKQPPSTDPNSTPRANAALISLVRNSEVDGIVSSMRYMEKSFNAKFNYPWVFFNDVEFTQEFKDKTQAETSAPCTYELIPQEHWDVPDWIDQTRMEKAFKNMADNGVMHATQLSYHKMCRWYSGFFFRHPALDKYKYYWRVEPNVKYFCDIEYDVFQFMAQHNKTYGFTINIYDDPKTIPTLWPTTTAFLEEHPSYALSPDENSYYWLTDSVARPDHTKGANGYSTCHFWSNFEIGDLDFWRSQTYRDYFDYLDQTGNFFYERWGDAPVHSVALGLFAANEQIHWFRDIGYQHTLSSSARQLQGLYPLHPLVVSRLPPQAHDTPFEATPLSNQPILTRNTYKTTQVADRQVMATATLTSPSSVPELTTSKSSKSSSFHSSSHDADPNVNFTDTSNFEDIGLEDDSEMHAYPAKLSYPHSRSRAGSRASSQNRVISQVASMNKETDYTAIIESSAGHTWTTLEGNARSENDEERSTIVKAWKRINSVSTIPPTSIPLSVPIFCSSVELRTVAFAICFQPESFAIGSSQSFVSTGLATAKNDDASLFNVPLSPRPPTERPASRSTSPDQVTSPKPIPLSHAVSEQHVAPLSKSRNSSRHSPGGNSRLKVTRSASAGPERGQISPRDPRTYSYNLAMAELSEEAKVLTQTLEYHADDAGRKREERVQSGLSSERSSVESKRLSGGIQDLPPVQKSNVMIDPLPASKEKEKVLSRTRPSWLPPKDPLEEKKHLKEYKRMMSLAKEAEKKKAAKAAAAQCEKDNTRETLQRIWEDHVLPNWNHAVAEPRTRELWWRGITPRCRGAVWQRAINNELSLTPESYQKALQRAKDVKARGDEDASDTSRRIREWFAAISRDVSSAFPELHLFQEGGPLRDTLIDVLEAYAMYRSDVGYTYGLHTIAALLVLQLPTAASAFIAMANALNRPLPLAFLTYDRAAIARTYGLASATLRYKFPRLFAHLYETAQLTDEDIWGPMFRSLFTNGLDLEHLSRVWDCWAFEGDRIIIRAGVAVLGCLQTQLLGLSGAEPKSREELKHVVGWGPHDLGTLIRDTKTRHSSPTPIMGYGGGQFANAGVGQYWILSLAGDEDSFMNEVREAGKVQS</sequence>
<dbReference type="GeneID" id="63794282"/>
<keyword evidence="2" id="KW-0328">Glycosyltransferase</keyword>
<dbReference type="InterPro" id="IPR035969">
    <property type="entry name" value="Rab-GAP_TBC_sf"/>
</dbReference>
<evidence type="ECO:0000256" key="2">
    <source>
        <dbReference type="ARBA" id="ARBA00022676"/>
    </source>
</evidence>
<feature type="compositionally biased region" description="Polar residues" evidence="4">
    <location>
        <begin position="560"/>
        <end position="570"/>
    </location>
</feature>
<evidence type="ECO:0000313" key="6">
    <source>
        <dbReference type="EMBL" id="RAO69054.1"/>
    </source>
</evidence>
<reference evidence="6 7" key="1">
    <citation type="journal article" date="2017" name="Biotechnol. Biofuels">
        <title>Differential beta-glucosidase expression as a function of carbon source availability in Talaromyces amestolkiae: a genomic and proteomic approach.</title>
        <authorList>
            <person name="de Eugenio L.I."/>
            <person name="Mendez-Liter J.A."/>
            <person name="Nieto-Dominguez M."/>
            <person name="Alonso L."/>
            <person name="Gil-Munoz J."/>
            <person name="Barriuso J."/>
            <person name="Prieto A."/>
            <person name="Martinez M.J."/>
        </authorList>
    </citation>
    <scope>NUCLEOTIDE SEQUENCE [LARGE SCALE GENOMIC DNA]</scope>
    <source>
        <strain evidence="6 7">CIB</strain>
    </source>
</reference>
<comment type="similarity">
    <text evidence="1">Belongs to the glycosyltransferase 15 family.</text>
</comment>
<dbReference type="GO" id="GO:0000026">
    <property type="term" value="F:alpha-1,2-mannosyltransferase activity"/>
    <property type="evidence" value="ECO:0007669"/>
    <property type="project" value="TreeGrafter"/>
</dbReference>
<dbReference type="InterPro" id="IPR002685">
    <property type="entry name" value="Glyco_trans_15"/>
</dbReference>
<evidence type="ECO:0000256" key="4">
    <source>
        <dbReference type="SAM" id="MobiDB-lite"/>
    </source>
</evidence>
<dbReference type="FunFam" id="1.10.8.270:FF:000034">
    <property type="entry name" value="TBC (Tre-2/Bub2/Cdc16) domain family"/>
    <property type="match status" value="1"/>
</dbReference>
<dbReference type="Gene3D" id="3.90.550.10">
    <property type="entry name" value="Spore Coat Polysaccharide Biosynthesis Protein SpsA, Chain A"/>
    <property type="match status" value="1"/>
</dbReference>
<dbReference type="InterPro" id="IPR053949">
    <property type="entry name" value="SBE2/SBE22_M"/>
</dbReference>
<dbReference type="GO" id="GO:0005794">
    <property type="term" value="C:Golgi apparatus"/>
    <property type="evidence" value="ECO:0007669"/>
    <property type="project" value="TreeGrafter"/>
</dbReference>
<evidence type="ECO:0000313" key="7">
    <source>
        <dbReference type="Proteomes" id="UP000249363"/>
    </source>
</evidence>
<feature type="region of interest" description="Disordered" evidence="4">
    <location>
        <begin position="543"/>
        <end position="626"/>
    </location>
</feature>
<protein>
    <recommendedName>
        <fullName evidence="5">Rab-GAP TBC domain-containing protein</fullName>
    </recommendedName>
</protein>
<feature type="region of interest" description="Disordered" evidence="4">
    <location>
        <begin position="355"/>
        <end position="396"/>
    </location>
</feature>
<dbReference type="InterPro" id="IPR029044">
    <property type="entry name" value="Nucleotide-diphossugar_trans"/>
</dbReference>
<dbReference type="FunFam" id="3.90.550.10:FF:000051">
    <property type="entry name" value="Alpha-1,2-mannosyltransferase (Ktr4)"/>
    <property type="match status" value="1"/>
</dbReference>
<dbReference type="GO" id="GO:0006487">
    <property type="term" value="P:protein N-linked glycosylation"/>
    <property type="evidence" value="ECO:0007669"/>
    <property type="project" value="TreeGrafter"/>
</dbReference>
<gene>
    <name evidence="6" type="ORF">BHQ10_005066</name>
</gene>
<dbReference type="Pfam" id="PF00566">
    <property type="entry name" value="RabGAP-TBC"/>
    <property type="match status" value="1"/>
</dbReference>
<accession>A0A364KZU4</accession>
<dbReference type="PROSITE" id="PS50086">
    <property type="entry name" value="TBC_RABGAP"/>
    <property type="match status" value="1"/>
</dbReference>
<feature type="compositionally biased region" description="Polar residues" evidence="4">
    <location>
        <begin position="590"/>
        <end position="601"/>
    </location>
</feature>
<dbReference type="OrthoDB" id="289721at2759"/>
<evidence type="ECO:0000256" key="3">
    <source>
        <dbReference type="ARBA" id="ARBA00022679"/>
    </source>
</evidence>
<dbReference type="AlphaFoldDB" id="A0A364KZU4"/>
<dbReference type="PANTHER" id="PTHR31121:SF7">
    <property type="entry name" value="MANNOSYLTRANSFERASE KTR4-RELATED"/>
    <property type="match status" value="1"/>
</dbReference>
<dbReference type="SUPFAM" id="SSF53448">
    <property type="entry name" value="Nucleotide-diphospho-sugar transferases"/>
    <property type="match status" value="1"/>
</dbReference>
<comment type="caution">
    <text evidence="6">The sequence shown here is derived from an EMBL/GenBank/DDBJ whole genome shotgun (WGS) entry which is preliminary data.</text>
</comment>
<dbReference type="EMBL" id="MIKG01000009">
    <property type="protein sequence ID" value="RAO69054.1"/>
    <property type="molecule type" value="Genomic_DNA"/>
</dbReference>
<dbReference type="SUPFAM" id="SSF47923">
    <property type="entry name" value="Ypt/Rab-GAP domain of gyp1p"/>
    <property type="match status" value="2"/>
</dbReference>
<feature type="compositionally biased region" description="Low complexity" evidence="4">
    <location>
        <begin position="369"/>
        <end position="379"/>
    </location>
</feature>
<proteinExistence type="inferred from homology"/>
<dbReference type="Gene3D" id="1.10.10.750">
    <property type="entry name" value="Ypt/Rab-GAP domain of gyp1p, domain 1"/>
    <property type="match status" value="1"/>
</dbReference>
<evidence type="ECO:0000256" key="1">
    <source>
        <dbReference type="ARBA" id="ARBA00007677"/>
    </source>
</evidence>
<organism evidence="6 7">
    <name type="scientific">Talaromyces amestolkiae</name>
    <dbReference type="NCBI Taxonomy" id="1196081"/>
    <lineage>
        <taxon>Eukaryota</taxon>
        <taxon>Fungi</taxon>
        <taxon>Dikarya</taxon>
        <taxon>Ascomycota</taxon>
        <taxon>Pezizomycotina</taxon>
        <taxon>Eurotiomycetes</taxon>
        <taxon>Eurotiomycetidae</taxon>
        <taxon>Eurotiales</taxon>
        <taxon>Trichocomaceae</taxon>
        <taxon>Talaromyces</taxon>
        <taxon>Talaromyces sect. Talaromyces</taxon>
    </lineage>
</organism>
<dbReference type="Pfam" id="PF01793">
    <property type="entry name" value="Glyco_transf_15"/>
    <property type="match status" value="1"/>
</dbReference>
<dbReference type="Gene3D" id="1.10.8.270">
    <property type="entry name" value="putative rabgap domain of human tbc1 domain family member 14 like domains"/>
    <property type="match status" value="1"/>
</dbReference>
<keyword evidence="7" id="KW-1185">Reference proteome</keyword>
<dbReference type="SMART" id="SM00164">
    <property type="entry name" value="TBC"/>
    <property type="match status" value="1"/>
</dbReference>
<dbReference type="FunFam" id="1.10.10.750:FF:000013">
    <property type="entry name" value="Similar to TBC domain protein"/>
    <property type="match status" value="1"/>
</dbReference>
<evidence type="ECO:0000259" key="5">
    <source>
        <dbReference type="PROSITE" id="PS50086"/>
    </source>
</evidence>
<dbReference type="Gene3D" id="1.10.472.80">
    <property type="entry name" value="Ypt/Rab-GAP domain of gyp1p, domain 3"/>
    <property type="match status" value="1"/>
</dbReference>
<name>A0A364KZU4_TALAM</name>
<dbReference type="RefSeq" id="XP_040733570.1">
    <property type="nucleotide sequence ID" value="XM_040877501.1"/>
</dbReference>
<dbReference type="GO" id="GO:0006493">
    <property type="term" value="P:protein O-linked glycosylation"/>
    <property type="evidence" value="ECO:0007669"/>
    <property type="project" value="TreeGrafter"/>
</dbReference>
<dbReference type="GO" id="GO:0000032">
    <property type="term" value="P:cell wall mannoprotein biosynthetic process"/>
    <property type="evidence" value="ECO:0007669"/>
    <property type="project" value="TreeGrafter"/>
</dbReference>
<feature type="region of interest" description="Disordered" evidence="4">
    <location>
        <begin position="655"/>
        <end position="694"/>
    </location>
</feature>
<dbReference type="GO" id="GO:0016020">
    <property type="term" value="C:membrane"/>
    <property type="evidence" value="ECO:0007669"/>
    <property type="project" value="InterPro"/>
</dbReference>
<keyword evidence="3" id="KW-0808">Transferase</keyword>
<dbReference type="Proteomes" id="UP000249363">
    <property type="component" value="Unassembled WGS sequence"/>
</dbReference>
<dbReference type="InterPro" id="IPR000195">
    <property type="entry name" value="Rab-GAP-TBC_dom"/>
</dbReference>
<dbReference type="Pfam" id="PF22874">
    <property type="entry name" value="SBE2_M"/>
    <property type="match status" value="1"/>
</dbReference>